<organism evidence="6 7">
    <name type="scientific">Embleya scabrispora</name>
    <dbReference type="NCBI Taxonomy" id="159449"/>
    <lineage>
        <taxon>Bacteria</taxon>
        <taxon>Bacillati</taxon>
        <taxon>Actinomycetota</taxon>
        <taxon>Actinomycetes</taxon>
        <taxon>Kitasatosporales</taxon>
        <taxon>Streptomycetaceae</taxon>
        <taxon>Embleya</taxon>
    </lineage>
</organism>
<evidence type="ECO:0000313" key="7">
    <source>
        <dbReference type="Proteomes" id="UP000190037"/>
    </source>
</evidence>
<dbReference type="InterPro" id="IPR022385">
    <property type="entry name" value="Rhs_assc_core"/>
</dbReference>
<dbReference type="Pfam" id="PF21725">
    <property type="entry name" value="T7SS_signal"/>
    <property type="match status" value="1"/>
</dbReference>
<dbReference type="InterPro" id="IPR031325">
    <property type="entry name" value="RHS_repeat"/>
</dbReference>
<dbReference type="Pfam" id="PF05593">
    <property type="entry name" value="RHS_repeat"/>
    <property type="match status" value="5"/>
</dbReference>
<feature type="region of interest" description="Disordered" evidence="2">
    <location>
        <begin position="1455"/>
        <end position="1477"/>
    </location>
</feature>
<feature type="domain" description="Teneurin-like YD-shell" evidence="5">
    <location>
        <begin position="1088"/>
        <end position="1344"/>
    </location>
</feature>
<feature type="domain" description="Teneurin-like YD-shell" evidence="5">
    <location>
        <begin position="840"/>
        <end position="958"/>
    </location>
</feature>
<dbReference type="Pfam" id="PF20148">
    <property type="entry name" value="DUF6531"/>
    <property type="match status" value="1"/>
</dbReference>
<dbReference type="EMBL" id="MWQN01000001">
    <property type="protein sequence ID" value="OPC81582.1"/>
    <property type="molecule type" value="Genomic_DNA"/>
</dbReference>
<evidence type="ECO:0000259" key="5">
    <source>
        <dbReference type="Pfam" id="PF25023"/>
    </source>
</evidence>
<protein>
    <recommendedName>
        <fullName evidence="8">Type IV secretion protein Rhs</fullName>
    </recommendedName>
</protein>
<sequence>MLTSGEPLTPDSQPRGLIPGDWEVLQAVADMLTRFSVQALEAKGRLGKIEGKDLWQGDAAEGFRKDLGIVTEILGLHGKEYPSVAAKLREFAEVLRFAQGECANEIIPKAKQAFWLIEAQAREQESYDLAKRDQDVQKANGVGKECLPSLPHKPEGHPGADMLREAQEQLKRVRERVERADAHALLELRKSRGVLDLDPDIWKTLRQAGIDFAKGAGSGVFELASFAWTIDPARTFVDPIAYATDLKGIAGGMLGIARDPVGFAQDTVVSSWEDFKKNPARWLGHVAPDLALTLATRGGNKALTPAEQVEKNIAKRDNPRCRAAEACTREGEPIDVVTGEMVLPQTDVTLPGALPLVLERHHRTAFGGGRFFGERWASTFDQCLRLGADRVTFTAADGMTLRYPVPRPGEPVLPMGGYRWPLAWDGAGSFTVTDPRRGWTWSFAALPGAASRRIPVRALTDRNANRVEYAYDAEGVPREVTHSGGYRVAVDSAASLVTGLRLLDTDPVTHASTYDPAASVDLVTFTHDDAGNLTEVVNSSGRPLRFTYDTDHRMTSWTDRNGTWYQYEYDEAGRCVRGSGIDGILDNTFAYDEASRTTRMTDALGAVRTYEYNDWSQVIRETDPAGGTRHTEWDSYNRRVAITDELGHTTRYTYDAAGNTTGVILPNGTFTVADHDPTLCRPTRITGLDGGVRSHTYDTRANLLTTTDELGAITSHTYNEAGHLTTITNALGHTTTVTPNPAGLPIAVTDPLGATTKLTRNAFGRPTTLTDPMGHTTKTTWTVEGQPARRERPDGTIEFWTWDGEGNLRHHVNPAGFTTSYESTHFDLPAARTGPDGARLEFTYDAELRLTEVTNPQGRTWRYAYDSVGRLAAETDFNGRELTYHYDAAGRLIRHRNGAGEIIAYTRDATGWVTSQRHDATQYETIYHFDAAGRLIRAIAPEADLILTYDALGRITAETTNGRTLSNAYDAAGNRIRRTTPAGHVTEWTYDPSGRPTALHIAGNRLEFTFDPAGRETIRRFGDRVTFAQEWNETHHLISRTTCVGDPAGRIAASLDPDLGVIERSRQNYTFRADGFVTSIDEPNIGLKTYDLNEVGRVTAVRAHGWTERYAYDRAGNQLHADWPESESAGGGREVVGTLIRRAGRIRYKYDEQGRIIQRTQKTLSGKSKSWIYAWGPEDRLTSVVTPDGITWQYIYDALARRIAKQQLTPSGTVATEVLFSWDNSFLAEQDTPEDATTTWEYESGDNHRPLLQVDTSVGEEGKNVCCLAIVCALDGTPVELIDTEGAVAWHSRHTLWGARIAATPGDLDCPLGFPGQYRDSESQIFHSVFRQYDPILAQFCSPDPLGIEASPNHHAYVINPVAWSDPLGLAPQGAKDPISLGPGFTARIDVFPMGLGTDFEIHVYKGGVDYGVYGSTGWFAKHGHGTDIEVPAAIENSLRGMAIEMLRRTNRLGPRGTEDISGDNWHRPRLTGGGCK</sequence>
<evidence type="ECO:0000313" key="6">
    <source>
        <dbReference type="EMBL" id="OPC81582.1"/>
    </source>
</evidence>
<dbReference type="Pfam" id="PF25023">
    <property type="entry name" value="TEN_YD-shell"/>
    <property type="match status" value="2"/>
</dbReference>
<dbReference type="InterPro" id="IPR006530">
    <property type="entry name" value="YD"/>
</dbReference>
<evidence type="ECO:0008006" key="8">
    <source>
        <dbReference type="Google" id="ProtNLM"/>
    </source>
</evidence>
<dbReference type="PANTHER" id="PTHR32305:SF15">
    <property type="entry name" value="PROTEIN RHSA-RELATED"/>
    <property type="match status" value="1"/>
</dbReference>
<gene>
    <name evidence="6" type="ORF">B4N89_12060</name>
</gene>
<dbReference type="InterPro" id="IPR049082">
    <property type="entry name" value="T7SS_signal"/>
</dbReference>
<dbReference type="InterPro" id="IPR050708">
    <property type="entry name" value="T6SS_VgrG/RHS"/>
</dbReference>
<feature type="domain" description="DUF6531" evidence="3">
    <location>
        <begin position="331"/>
        <end position="403"/>
    </location>
</feature>
<accession>A0A1T3NY18</accession>
<reference evidence="6 7" key="1">
    <citation type="submission" date="2017-03" db="EMBL/GenBank/DDBJ databases">
        <title>Draft genome sequence of Streptomyces scabrisporus NF3, endophyte isolated from Amphipterygium adstringens.</title>
        <authorList>
            <person name="Vazquez M."/>
            <person name="Ceapa C.D."/>
            <person name="Rodriguez Luna D."/>
            <person name="Sanchez Esquivel S."/>
        </authorList>
    </citation>
    <scope>NUCLEOTIDE SEQUENCE [LARGE SCALE GENOMIC DNA]</scope>
    <source>
        <strain evidence="6 7">NF3</strain>
    </source>
</reference>
<dbReference type="Proteomes" id="UP000190037">
    <property type="component" value="Unassembled WGS sequence"/>
</dbReference>
<evidence type="ECO:0000256" key="2">
    <source>
        <dbReference type="SAM" id="MobiDB-lite"/>
    </source>
</evidence>
<dbReference type="Gene3D" id="2.180.10.10">
    <property type="entry name" value="RHS repeat-associated core"/>
    <property type="match status" value="4"/>
</dbReference>
<keyword evidence="1" id="KW-0677">Repeat</keyword>
<comment type="caution">
    <text evidence="6">The sequence shown here is derived from an EMBL/GenBank/DDBJ whole genome shotgun (WGS) entry which is preliminary data.</text>
</comment>
<dbReference type="PANTHER" id="PTHR32305">
    <property type="match status" value="1"/>
</dbReference>
<dbReference type="NCBIfam" id="TIGR03696">
    <property type="entry name" value="Rhs_assc_core"/>
    <property type="match status" value="1"/>
</dbReference>
<dbReference type="OrthoDB" id="4981820at2"/>
<proteinExistence type="predicted"/>
<evidence type="ECO:0000259" key="4">
    <source>
        <dbReference type="Pfam" id="PF21725"/>
    </source>
</evidence>
<dbReference type="STRING" id="159449.B4N89_12060"/>
<evidence type="ECO:0000259" key="3">
    <source>
        <dbReference type="Pfam" id="PF20148"/>
    </source>
</evidence>
<keyword evidence="7" id="KW-1185">Reference proteome</keyword>
<evidence type="ECO:0000256" key="1">
    <source>
        <dbReference type="ARBA" id="ARBA00022737"/>
    </source>
</evidence>
<dbReference type="InterPro" id="IPR056823">
    <property type="entry name" value="TEN-like_YD-shell"/>
</dbReference>
<name>A0A1T3NY18_9ACTN</name>
<feature type="domain" description="Putative T7SS secretion signal" evidence="4">
    <location>
        <begin position="8"/>
        <end position="190"/>
    </location>
</feature>
<dbReference type="NCBIfam" id="TIGR01643">
    <property type="entry name" value="YD_repeat_2x"/>
    <property type="match status" value="10"/>
</dbReference>
<dbReference type="InterPro" id="IPR045351">
    <property type="entry name" value="DUF6531"/>
</dbReference>
<dbReference type="RefSeq" id="WP_078975861.1">
    <property type="nucleotide sequence ID" value="NZ_MWQN01000001.1"/>
</dbReference>